<dbReference type="AlphaFoldDB" id="A0A7H8QCL3"/>
<keyword evidence="3" id="KW-0378">Hydrolase</keyword>
<gene>
    <name evidence="3" type="ORF">HF394_10570</name>
</gene>
<evidence type="ECO:0000313" key="3">
    <source>
        <dbReference type="EMBL" id="QKX50993.1"/>
    </source>
</evidence>
<dbReference type="GO" id="GO:0008237">
    <property type="term" value="F:metallopeptidase activity"/>
    <property type="evidence" value="ECO:0007669"/>
    <property type="project" value="UniProtKB-KW"/>
</dbReference>
<dbReference type="GO" id="GO:0080120">
    <property type="term" value="P:CAAX-box protein maturation"/>
    <property type="evidence" value="ECO:0007669"/>
    <property type="project" value="UniProtKB-ARBA"/>
</dbReference>
<keyword evidence="1" id="KW-0812">Transmembrane</keyword>
<feature type="transmembrane region" description="Helical" evidence="1">
    <location>
        <begin position="34"/>
        <end position="54"/>
    </location>
</feature>
<feature type="transmembrane region" description="Helical" evidence="1">
    <location>
        <begin position="10"/>
        <end position="28"/>
    </location>
</feature>
<evidence type="ECO:0000256" key="1">
    <source>
        <dbReference type="SAM" id="Phobius"/>
    </source>
</evidence>
<feature type="transmembrane region" description="Helical" evidence="1">
    <location>
        <begin position="122"/>
        <end position="140"/>
    </location>
</feature>
<dbReference type="InterPro" id="IPR052710">
    <property type="entry name" value="CAAX_protease"/>
</dbReference>
<feature type="transmembrane region" description="Helical" evidence="1">
    <location>
        <begin position="75"/>
        <end position="98"/>
    </location>
</feature>
<organism evidence="3 4">
    <name type="scientific">Planococcus glaciei</name>
    <dbReference type="NCBI Taxonomy" id="459472"/>
    <lineage>
        <taxon>Bacteria</taxon>
        <taxon>Bacillati</taxon>
        <taxon>Bacillota</taxon>
        <taxon>Bacilli</taxon>
        <taxon>Bacillales</taxon>
        <taxon>Caryophanaceae</taxon>
        <taxon>Planococcus</taxon>
    </lineage>
</organism>
<dbReference type="Pfam" id="PF02517">
    <property type="entry name" value="Rce1-like"/>
    <property type="match status" value="1"/>
</dbReference>
<dbReference type="PANTHER" id="PTHR36435">
    <property type="entry name" value="SLR1288 PROTEIN"/>
    <property type="match status" value="1"/>
</dbReference>
<feature type="domain" description="CAAX prenyl protease 2/Lysostaphin resistance protein A-like" evidence="2">
    <location>
        <begin position="126"/>
        <end position="208"/>
    </location>
</feature>
<dbReference type="GO" id="GO:0006508">
    <property type="term" value="P:proteolysis"/>
    <property type="evidence" value="ECO:0007669"/>
    <property type="project" value="UniProtKB-KW"/>
</dbReference>
<keyword evidence="4" id="KW-1185">Reference proteome</keyword>
<feature type="transmembrane region" description="Helical" evidence="1">
    <location>
        <begin position="200"/>
        <end position="220"/>
    </location>
</feature>
<keyword evidence="1" id="KW-1133">Transmembrane helix</keyword>
<name>A0A7H8QCL3_9BACL</name>
<feature type="transmembrane region" description="Helical" evidence="1">
    <location>
        <begin position="240"/>
        <end position="258"/>
    </location>
</feature>
<evidence type="ECO:0000313" key="4">
    <source>
        <dbReference type="Proteomes" id="UP000509222"/>
    </source>
</evidence>
<keyword evidence="1" id="KW-0472">Membrane</keyword>
<dbReference type="GO" id="GO:0004175">
    <property type="term" value="F:endopeptidase activity"/>
    <property type="evidence" value="ECO:0007669"/>
    <property type="project" value="UniProtKB-ARBA"/>
</dbReference>
<dbReference type="Proteomes" id="UP000509222">
    <property type="component" value="Chromosome"/>
</dbReference>
<sequence>MFEEMRTRDFVRWMFFGILIAAFALVQLSPNPLILDVGIQLTFYVIVPVLYFGRQFQKQQVPLSRVVFLKGASRWLLPLAGLVTLSTFFSMAMLWLQLRVLMPVAPWMVDSLLERAPFPDNIAYLITVSLIVAVIGPIAEEFMFRGLLLKRLISKTSMWEGIGTSSLLFGMLHMDFFGAFLFGVTASILYLLTDNLLIPILLHIFHNSLVVGLMFISPGWPEWLTVMESADIYTKAVPNAIVLFVTSILIFAVILRLAQSLNKKKEEEKYQAFLKKQREALQNEPDHPEMP</sequence>
<keyword evidence="3" id="KW-0482">Metalloprotease</keyword>
<dbReference type="PANTHER" id="PTHR36435:SF1">
    <property type="entry name" value="CAAX AMINO TERMINAL PROTEASE FAMILY PROTEIN"/>
    <property type="match status" value="1"/>
</dbReference>
<dbReference type="RefSeq" id="WP_051413656.1">
    <property type="nucleotide sequence ID" value="NZ_CP051177.1"/>
</dbReference>
<dbReference type="InterPro" id="IPR003675">
    <property type="entry name" value="Rce1/LyrA-like_dom"/>
</dbReference>
<proteinExistence type="predicted"/>
<reference evidence="4" key="1">
    <citation type="submission" date="2020-06" db="EMBL/GenBank/DDBJ databases">
        <title>Isolation of Planomicrobium glaciei.</title>
        <authorList>
            <person name="Malisova L."/>
            <person name="Safrankova R."/>
            <person name="Jakubu V."/>
            <person name="Spanelova P."/>
        </authorList>
    </citation>
    <scope>NUCLEOTIDE SEQUENCE [LARGE SCALE GENOMIC DNA]</scope>
    <source>
        <strain evidence="4">NRL-ATB46093</strain>
    </source>
</reference>
<evidence type="ECO:0000259" key="2">
    <source>
        <dbReference type="Pfam" id="PF02517"/>
    </source>
</evidence>
<dbReference type="EMBL" id="CP051177">
    <property type="protein sequence ID" value="QKX50993.1"/>
    <property type="molecule type" value="Genomic_DNA"/>
</dbReference>
<accession>A0A7H8QCL3</accession>
<protein>
    <submittedName>
        <fullName evidence="3">CPBP family intramembrane metalloprotease</fullName>
    </submittedName>
</protein>
<feature type="transmembrane region" description="Helical" evidence="1">
    <location>
        <begin position="176"/>
        <end position="193"/>
    </location>
</feature>
<keyword evidence="3" id="KW-0645">Protease</keyword>